<evidence type="ECO:0000256" key="1">
    <source>
        <dbReference type="ARBA" id="ARBA00006987"/>
    </source>
</evidence>
<dbReference type="CDD" id="cd13578">
    <property type="entry name" value="PBP2_Bug27"/>
    <property type="match status" value="1"/>
</dbReference>
<dbReference type="Pfam" id="PF03401">
    <property type="entry name" value="TctC"/>
    <property type="match status" value="1"/>
</dbReference>
<sequence>MHKNSALQRVARFAQGLAAAGALVGAIAPLPARADTAAAVPPLVRIVVPFSAGASNDVIARALAPGLARRLGANVIVENKPGAAGAMGADFVARAPRDGSVLLLTSSTFLTAAATQPRSPYDAIAAFAPVAMVGNGPLLLAVSAAKPFHTPAELLAAAKARPGAITYGSAGIGSLGQMATELLSDAAKVRMMHVPYKGASNALLDLSAGQIDVMIGNYSSMAPQIRSGKVRALAVTSQRPSAAFPDLPALGATVPGYEMDIWVGVLAPAGTPAALVQRLNREINDTAASSEMRAVLDPDGALPQALSPADFAARMKQELAQWKRLAVEHKIVVE</sequence>
<gene>
    <name evidence="3" type="ORF">BKK80_05315</name>
</gene>
<feature type="signal peptide" evidence="2">
    <location>
        <begin position="1"/>
        <end position="34"/>
    </location>
</feature>
<dbReference type="InterPro" id="IPR042100">
    <property type="entry name" value="Bug_dom1"/>
</dbReference>
<proteinExistence type="inferred from homology"/>
<dbReference type="InterPro" id="IPR005064">
    <property type="entry name" value="BUG"/>
</dbReference>
<keyword evidence="4" id="KW-1185">Reference proteome</keyword>
<name>A0ABM6F1Q4_9BURK</name>
<comment type="similarity">
    <text evidence="1">Belongs to the UPF0065 (bug) family.</text>
</comment>
<feature type="chain" id="PRO_5045469540" evidence="2">
    <location>
        <begin position="35"/>
        <end position="334"/>
    </location>
</feature>
<evidence type="ECO:0000256" key="2">
    <source>
        <dbReference type="SAM" id="SignalP"/>
    </source>
</evidence>
<dbReference type="EMBL" id="CP017754">
    <property type="protein sequence ID" value="AOZ05296.1"/>
    <property type="molecule type" value="Genomic_DNA"/>
</dbReference>
<keyword evidence="2" id="KW-0732">Signal</keyword>
<reference evidence="3 4" key="1">
    <citation type="submission" date="2016-10" db="EMBL/GenBank/DDBJ databases">
        <title>Complete genome sequences of three Cupriavidus strains isolated from various Malaysian environments.</title>
        <authorList>
            <person name="Abdullah A.A.-A."/>
            <person name="Shafie N.A.H."/>
            <person name="Lau N.S."/>
        </authorList>
    </citation>
    <scope>NUCLEOTIDE SEQUENCE [LARGE SCALE GENOMIC DNA]</scope>
    <source>
        <strain evidence="3 4">USMAA1020</strain>
    </source>
</reference>
<dbReference type="Gene3D" id="3.40.190.10">
    <property type="entry name" value="Periplasmic binding protein-like II"/>
    <property type="match status" value="1"/>
</dbReference>
<protein>
    <submittedName>
        <fullName evidence="3">ABC transporter substrate-binding protein</fullName>
    </submittedName>
</protein>
<dbReference type="PANTHER" id="PTHR42928">
    <property type="entry name" value="TRICARBOXYLATE-BINDING PROTEIN"/>
    <property type="match status" value="1"/>
</dbReference>
<dbReference type="Gene3D" id="3.40.190.150">
    <property type="entry name" value="Bordetella uptake gene, domain 1"/>
    <property type="match status" value="1"/>
</dbReference>
<dbReference type="SUPFAM" id="SSF53850">
    <property type="entry name" value="Periplasmic binding protein-like II"/>
    <property type="match status" value="1"/>
</dbReference>
<dbReference type="Proteomes" id="UP000177515">
    <property type="component" value="Chromosome 1"/>
</dbReference>
<accession>A0ABM6F1Q4</accession>
<dbReference type="PANTHER" id="PTHR42928:SF5">
    <property type="entry name" value="BLR1237 PROTEIN"/>
    <property type="match status" value="1"/>
</dbReference>
<evidence type="ECO:0000313" key="3">
    <source>
        <dbReference type="EMBL" id="AOZ05296.1"/>
    </source>
</evidence>
<evidence type="ECO:0000313" key="4">
    <source>
        <dbReference type="Proteomes" id="UP000177515"/>
    </source>
</evidence>
<organism evidence="3 4">
    <name type="scientific">Cupriavidus malaysiensis</name>
    <dbReference type="NCBI Taxonomy" id="367825"/>
    <lineage>
        <taxon>Bacteria</taxon>
        <taxon>Pseudomonadati</taxon>
        <taxon>Pseudomonadota</taxon>
        <taxon>Betaproteobacteria</taxon>
        <taxon>Burkholderiales</taxon>
        <taxon>Burkholderiaceae</taxon>
        <taxon>Cupriavidus</taxon>
    </lineage>
</organism>
<dbReference type="RefSeq" id="WP_071068676.1">
    <property type="nucleotide sequence ID" value="NZ_CP017754.1"/>
</dbReference>
<dbReference type="PIRSF" id="PIRSF017082">
    <property type="entry name" value="YflP"/>
    <property type="match status" value="1"/>
</dbReference>